<comment type="caution">
    <text evidence="1">The sequence shown here is derived from an EMBL/GenBank/DDBJ whole genome shotgun (WGS) entry which is preliminary data.</text>
</comment>
<keyword evidence="2" id="KW-1185">Reference proteome</keyword>
<reference evidence="1 2" key="1">
    <citation type="submission" date="2020-08" db="EMBL/GenBank/DDBJ databases">
        <title>Sequencing the genomes of 1000 actinobacteria strains.</title>
        <authorList>
            <person name="Klenk H.-P."/>
        </authorList>
    </citation>
    <scope>NUCLEOTIDE SEQUENCE [LARGE SCALE GENOMIC DNA]</scope>
    <source>
        <strain evidence="1 2">DSM 45886</strain>
    </source>
</reference>
<gene>
    <name evidence="1" type="ORF">FHR38_001822</name>
</gene>
<evidence type="ECO:0000313" key="1">
    <source>
        <dbReference type="EMBL" id="MBB4958089.1"/>
    </source>
</evidence>
<proteinExistence type="predicted"/>
<dbReference type="Proteomes" id="UP000578819">
    <property type="component" value="Unassembled WGS sequence"/>
</dbReference>
<accession>A0A7W7SNL5</accession>
<name>A0A7W7SNL5_9ACTN</name>
<protein>
    <submittedName>
        <fullName evidence="1">Uncharacterized protein</fullName>
    </submittedName>
</protein>
<dbReference type="RefSeq" id="WP_281384840.1">
    <property type="nucleotide sequence ID" value="NZ_JACHJW010000001.1"/>
</dbReference>
<dbReference type="AlphaFoldDB" id="A0A7W7SNL5"/>
<dbReference type="EMBL" id="JACHJW010000001">
    <property type="protein sequence ID" value="MBB4958089.1"/>
    <property type="molecule type" value="Genomic_DNA"/>
</dbReference>
<evidence type="ECO:0000313" key="2">
    <source>
        <dbReference type="Proteomes" id="UP000578819"/>
    </source>
</evidence>
<sequence length="42" mass="4630">MLELSVGADIERWPIDLAQSQALPSLLQALLRQSETQLPRAA</sequence>
<organism evidence="1 2">
    <name type="scientific">Micromonospora polyrhachis</name>
    <dbReference type="NCBI Taxonomy" id="1282883"/>
    <lineage>
        <taxon>Bacteria</taxon>
        <taxon>Bacillati</taxon>
        <taxon>Actinomycetota</taxon>
        <taxon>Actinomycetes</taxon>
        <taxon>Micromonosporales</taxon>
        <taxon>Micromonosporaceae</taxon>
        <taxon>Micromonospora</taxon>
    </lineage>
</organism>